<evidence type="ECO:0000256" key="9">
    <source>
        <dbReference type="SAM" id="Coils"/>
    </source>
</evidence>
<dbReference type="Pfam" id="PF04547">
    <property type="entry name" value="Anoctamin"/>
    <property type="match status" value="1"/>
</dbReference>
<comment type="subcellular location">
    <subcellularLocation>
        <location evidence="1">Cell membrane</location>
        <topology evidence="1">Multi-pass membrane protein</topology>
    </subcellularLocation>
    <subcellularLocation>
        <location evidence="8">Membrane</location>
        <topology evidence="8">Multi-pass membrane protein</topology>
    </subcellularLocation>
</comment>
<feature type="transmembrane region" description="Helical" evidence="8">
    <location>
        <begin position="731"/>
        <end position="755"/>
    </location>
</feature>
<evidence type="ECO:0000256" key="4">
    <source>
        <dbReference type="ARBA" id="ARBA00022692"/>
    </source>
</evidence>
<keyword evidence="13" id="KW-1185">Reference proteome</keyword>
<comment type="caution">
    <text evidence="12">The sequence shown here is derived from an EMBL/GenBank/DDBJ whole genome shotgun (WGS) entry which is preliminary data.</text>
</comment>
<feature type="coiled-coil region" evidence="9">
    <location>
        <begin position="139"/>
        <end position="166"/>
    </location>
</feature>
<proteinExistence type="inferred from homology"/>
<dbReference type="PANTHER" id="PTHR12308:SF73">
    <property type="entry name" value="ANOCTAMIN"/>
    <property type="match status" value="1"/>
</dbReference>
<accession>A0A813MDA6</accession>
<keyword evidence="6 8" id="KW-0472">Membrane</keyword>
<feature type="transmembrane region" description="Helical" evidence="8">
    <location>
        <begin position="23"/>
        <end position="41"/>
    </location>
</feature>
<feature type="transmembrane region" description="Helical" evidence="8">
    <location>
        <begin position="429"/>
        <end position="447"/>
    </location>
</feature>
<gene>
    <name evidence="12" type="ORF">OXX778_LOCUS1952</name>
</gene>
<reference evidence="12" key="1">
    <citation type="submission" date="2021-02" db="EMBL/GenBank/DDBJ databases">
        <authorList>
            <person name="Nowell W R."/>
        </authorList>
    </citation>
    <scope>NUCLEOTIDE SEQUENCE</scope>
    <source>
        <strain evidence="12">Ploen Becks lab</strain>
    </source>
</reference>
<feature type="transmembrane region" description="Helical" evidence="8">
    <location>
        <begin position="349"/>
        <end position="366"/>
    </location>
</feature>
<keyword evidence="9" id="KW-0175">Coiled coil</keyword>
<keyword evidence="3" id="KW-1003">Cell membrane</keyword>
<evidence type="ECO:0000256" key="3">
    <source>
        <dbReference type="ARBA" id="ARBA00022475"/>
    </source>
</evidence>
<feature type="domain" description="Anoctamin dimerisation" evidence="11">
    <location>
        <begin position="73"/>
        <end position="346"/>
    </location>
</feature>
<evidence type="ECO:0000259" key="11">
    <source>
        <dbReference type="Pfam" id="PF16178"/>
    </source>
</evidence>
<keyword evidence="5 8" id="KW-1133">Transmembrane helix</keyword>
<dbReference type="GO" id="GO:0046983">
    <property type="term" value="F:protein dimerization activity"/>
    <property type="evidence" value="ECO:0007669"/>
    <property type="project" value="InterPro"/>
</dbReference>
<dbReference type="GO" id="GO:0005254">
    <property type="term" value="F:chloride channel activity"/>
    <property type="evidence" value="ECO:0007669"/>
    <property type="project" value="TreeGrafter"/>
</dbReference>
<feature type="transmembrane region" description="Helical" evidence="8">
    <location>
        <begin position="588"/>
        <end position="610"/>
    </location>
</feature>
<dbReference type="Proteomes" id="UP000663879">
    <property type="component" value="Unassembled WGS sequence"/>
</dbReference>
<evidence type="ECO:0000256" key="6">
    <source>
        <dbReference type="ARBA" id="ARBA00023136"/>
    </source>
</evidence>
<keyword evidence="4 8" id="KW-0812">Transmembrane</keyword>
<evidence type="ECO:0000256" key="2">
    <source>
        <dbReference type="ARBA" id="ARBA00009671"/>
    </source>
</evidence>
<protein>
    <recommendedName>
        <fullName evidence="8">Anoctamin</fullName>
    </recommendedName>
</protein>
<feature type="domain" description="Anoctamin transmembrane" evidence="10">
    <location>
        <begin position="349"/>
        <end position="854"/>
    </location>
</feature>
<feature type="transmembrane region" description="Helical" evidence="8">
    <location>
        <begin position="504"/>
        <end position="529"/>
    </location>
</feature>
<organism evidence="12 13">
    <name type="scientific">Brachionus calyciflorus</name>
    <dbReference type="NCBI Taxonomy" id="104777"/>
    <lineage>
        <taxon>Eukaryota</taxon>
        <taxon>Metazoa</taxon>
        <taxon>Spiralia</taxon>
        <taxon>Gnathifera</taxon>
        <taxon>Rotifera</taxon>
        <taxon>Eurotatoria</taxon>
        <taxon>Monogononta</taxon>
        <taxon>Pseudotrocha</taxon>
        <taxon>Ploima</taxon>
        <taxon>Brachionidae</taxon>
        <taxon>Brachionus</taxon>
    </lineage>
</organism>
<dbReference type="EMBL" id="CAJNOC010000139">
    <property type="protein sequence ID" value="CAF0718472.1"/>
    <property type="molecule type" value="Genomic_DNA"/>
</dbReference>
<dbReference type="AlphaFoldDB" id="A0A813MDA6"/>
<comment type="similarity">
    <text evidence="2 8">Belongs to the anoctamin family.</text>
</comment>
<feature type="transmembrane region" description="Helical" evidence="8">
    <location>
        <begin position="779"/>
        <end position="800"/>
    </location>
</feature>
<evidence type="ECO:0000256" key="1">
    <source>
        <dbReference type="ARBA" id="ARBA00004651"/>
    </source>
</evidence>
<dbReference type="Pfam" id="PF16178">
    <property type="entry name" value="Anoct_dimer"/>
    <property type="match status" value="1"/>
</dbReference>
<feature type="transmembrane region" description="Helical" evidence="8">
    <location>
        <begin position="372"/>
        <end position="390"/>
    </location>
</feature>
<evidence type="ECO:0000256" key="7">
    <source>
        <dbReference type="ARBA" id="ARBA00023180"/>
    </source>
</evidence>
<feature type="transmembrane region" description="Helical" evidence="8">
    <location>
        <begin position="541"/>
        <end position="567"/>
    </location>
</feature>
<dbReference type="InterPro" id="IPR032394">
    <property type="entry name" value="Anoct_dimer"/>
</dbReference>
<evidence type="ECO:0000256" key="5">
    <source>
        <dbReference type="ARBA" id="ARBA00022989"/>
    </source>
</evidence>
<dbReference type="GO" id="GO:0005886">
    <property type="term" value="C:plasma membrane"/>
    <property type="evidence" value="ECO:0007669"/>
    <property type="project" value="UniProtKB-SubCell"/>
</dbReference>
<evidence type="ECO:0000313" key="12">
    <source>
        <dbReference type="EMBL" id="CAF0718472.1"/>
    </source>
</evidence>
<dbReference type="InterPro" id="IPR049452">
    <property type="entry name" value="Anoctamin_TM"/>
</dbReference>
<name>A0A813MDA6_9BILA</name>
<dbReference type="InterPro" id="IPR007632">
    <property type="entry name" value="Anoctamin"/>
</dbReference>
<dbReference type="PANTHER" id="PTHR12308">
    <property type="entry name" value="ANOCTAMIN"/>
    <property type="match status" value="1"/>
</dbReference>
<evidence type="ECO:0000313" key="13">
    <source>
        <dbReference type="Proteomes" id="UP000663879"/>
    </source>
</evidence>
<feature type="transmembrane region" description="Helical" evidence="8">
    <location>
        <begin position="397"/>
        <end position="417"/>
    </location>
</feature>
<dbReference type="OrthoDB" id="296386at2759"/>
<keyword evidence="7" id="KW-0325">Glycoprotein</keyword>
<feature type="transmembrane region" description="Helical" evidence="8">
    <location>
        <begin position="642"/>
        <end position="665"/>
    </location>
</feature>
<evidence type="ECO:0000256" key="8">
    <source>
        <dbReference type="RuleBase" id="RU280814"/>
    </source>
</evidence>
<feature type="transmembrane region" description="Helical" evidence="8">
    <location>
        <begin position="820"/>
        <end position="841"/>
    </location>
</feature>
<sequence length="985" mass="115621">MFSTSVDLDCKSCNFTGAGSSDWLTSLFTSSIVFFFILELAKLKNAQKIYNSQLQRPRICLMEEPQITTSFPNNNQKRIDYVIFYKYSDDETNNQDFEEKQKFRKKFLESISEESIEYYDLKFNRQNEKHHFLLLHCPLKRLFKEAENLKLEMRLYKEYLDDQETKNLEIEWIKAIKELVFQRSFRKGDQGDIVSAPFERSIMHLFYGCDEKSLKTEKGPFSSNIRSLLVHNILNYLNFDKIVKKHSTSSEINLKHKKKNIQVSHKGLAYLLDENIFDDALVLHDDTNHYTHLIALFDYIRISKLNNVKIDDIKIDNKQITHDGDARLELYKKWAKLTNIFKRQPLPTIRLYFGESVAFYFAWIGTFIKTSLLPTIIGIIFFIVGIVNSVEKTDKTYIYNMNSTGLKSASIYGGYYLNLFADSFDNDLTPYYALIICLWGAIFSEFWKRKNARLAYEWDVLKFERDENDLPEFLRAKEKLKQKLEKRSNLVKYLYSWQKFFKIFVSYSVLLFMVCIVCIDIALVVLFRIHIKIKVFPSDEVLAVIIGDVGSTVINTILIMIMNFAYTKVAKRFTRWENYRTKTEYDDALIIKLFIFEFVNSYGSLFYMAFFRNIEYEAGLFGLGKEYQDKCDNDNCMALLSIQMFVLLLIKPFPTFLLNFVWPWLQIKIKRVKMHFQTKNIGVEKNESKKKSSTDIQIINEQIVSAYIASEKNKSQFDETINQEYTQKVILYGYIMLFACSFSLGPLILLLVNVVDLRVDGYRLLWLFRRPIGFKAQDIGAWFSIIRFLNVVGIVSNAFIIAFTSNWSKYFLKGTLENRLIFVVAFEHVVFVIWLAIIILYPDTPQSISTKIRSEAKMVKRIISNAKSSRHNSEKLEFVSKLTQTQSFKKQNILNASKRNTEYNSEEPDNFNDVFADTNMLEKCSPQNKHVSDSIKEEKENIDETKSESLFNNDSDIVFENETTIKRKKRTKKYTRLISQINPVK</sequence>
<comment type="caution">
    <text evidence="8">Lacks conserved residue(s) required for the propagation of feature annotation.</text>
</comment>
<evidence type="ECO:0000259" key="10">
    <source>
        <dbReference type="Pfam" id="PF04547"/>
    </source>
</evidence>